<keyword evidence="3" id="KW-1185">Reference proteome</keyword>
<sequence length="249" mass="27322">MLLTPPDPHEALLTFVAASLLALVHIFAGHLRAHIGGIPRSGWLSMASGASVAYVFLFLLPELAHSEATLANLFNDSNWLQSDHAYLAALIGLAVFYGLERMTCVSRRKQTPDQPLPGFWVHIGLFVLYNALIGYLLLEQLQEEAVAGLAIYTSAMMLHFLVNDYGLRHHFPRGQSSYGRWLLAASALGGWTLSMLVQVNEAVLAVFLAFIAGAVILNTLKEELPAERESRFSAFLLGAFLYALLLLSI</sequence>
<evidence type="ECO:0000313" key="2">
    <source>
        <dbReference type="EMBL" id="RFA34099.1"/>
    </source>
</evidence>
<dbReference type="AlphaFoldDB" id="A0A3E0WNX3"/>
<evidence type="ECO:0008006" key="4">
    <source>
        <dbReference type="Google" id="ProtNLM"/>
    </source>
</evidence>
<feature type="transmembrane region" description="Helical" evidence="1">
    <location>
        <begin position="232"/>
        <end position="248"/>
    </location>
</feature>
<proteinExistence type="predicted"/>
<feature type="transmembrane region" description="Helical" evidence="1">
    <location>
        <begin position="119"/>
        <end position="138"/>
    </location>
</feature>
<keyword evidence="1" id="KW-0812">Transmembrane</keyword>
<keyword evidence="1" id="KW-0472">Membrane</keyword>
<feature type="transmembrane region" description="Helical" evidence="1">
    <location>
        <begin position="144"/>
        <end position="166"/>
    </location>
</feature>
<evidence type="ECO:0000256" key="1">
    <source>
        <dbReference type="SAM" id="Phobius"/>
    </source>
</evidence>
<name>A0A3E0WNX3_9GAMM</name>
<reference evidence="3" key="1">
    <citation type="submission" date="2017-05" db="EMBL/GenBank/DDBJ databases">
        <authorList>
            <person name="Sharma S."/>
            <person name="Sidhu C."/>
            <person name="Pinnaka A.K."/>
        </authorList>
    </citation>
    <scope>NUCLEOTIDE SEQUENCE [LARGE SCALE GENOMIC DNA]</scope>
    <source>
        <strain evidence="3">AK93</strain>
    </source>
</reference>
<dbReference type="RefSeq" id="WP_116303156.1">
    <property type="nucleotide sequence ID" value="NZ_NFZV01000018.1"/>
</dbReference>
<feature type="transmembrane region" description="Helical" evidence="1">
    <location>
        <begin position="12"/>
        <end position="31"/>
    </location>
</feature>
<dbReference type="EMBL" id="NFZW01000017">
    <property type="protein sequence ID" value="RFA34099.1"/>
    <property type="molecule type" value="Genomic_DNA"/>
</dbReference>
<keyword evidence="1" id="KW-1133">Transmembrane helix</keyword>
<accession>A0A3E0WNX3</accession>
<protein>
    <recommendedName>
        <fullName evidence="4">Zinc/iron permease</fullName>
    </recommendedName>
</protein>
<feature type="transmembrane region" description="Helical" evidence="1">
    <location>
        <begin position="202"/>
        <end position="220"/>
    </location>
</feature>
<gene>
    <name evidence="2" type="ORF">CAL65_15695</name>
</gene>
<dbReference type="OrthoDB" id="21325at2"/>
<dbReference type="Proteomes" id="UP000256763">
    <property type="component" value="Unassembled WGS sequence"/>
</dbReference>
<feature type="transmembrane region" description="Helical" evidence="1">
    <location>
        <begin position="43"/>
        <end position="64"/>
    </location>
</feature>
<evidence type="ECO:0000313" key="3">
    <source>
        <dbReference type="Proteomes" id="UP000256763"/>
    </source>
</evidence>
<comment type="caution">
    <text evidence="2">The sequence shown here is derived from an EMBL/GenBank/DDBJ whole genome shotgun (WGS) entry which is preliminary data.</text>
</comment>
<organism evidence="2 3">
    <name type="scientific">Alkalilimnicola ehrlichii</name>
    <dbReference type="NCBI Taxonomy" id="351052"/>
    <lineage>
        <taxon>Bacteria</taxon>
        <taxon>Pseudomonadati</taxon>
        <taxon>Pseudomonadota</taxon>
        <taxon>Gammaproteobacteria</taxon>
        <taxon>Chromatiales</taxon>
        <taxon>Ectothiorhodospiraceae</taxon>
        <taxon>Alkalilimnicola</taxon>
    </lineage>
</organism>